<proteinExistence type="predicted"/>
<dbReference type="PROSITE" id="PS50005">
    <property type="entry name" value="TPR"/>
    <property type="match status" value="1"/>
</dbReference>
<evidence type="ECO:0000313" key="7">
    <source>
        <dbReference type="Proteomes" id="UP000663873"/>
    </source>
</evidence>
<dbReference type="InterPro" id="IPR019734">
    <property type="entry name" value="TPR_rpt"/>
</dbReference>
<dbReference type="InterPro" id="IPR003540">
    <property type="entry name" value="ADP-ribosyltransferase"/>
</dbReference>
<dbReference type="SMART" id="SM00028">
    <property type="entry name" value="TPR"/>
    <property type="match status" value="3"/>
</dbReference>
<protein>
    <recommendedName>
        <fullName evidence="4">ADP ribosyltransferase domain-containing protein</fullName>
    </recommendedName>
</protein>
<dbReference type="Gene3D" id="3.90.176.10">
    <property type="entry name" value="Toxin ADP-ribosyltransferase, Chain A, domain 1"/>
    <property type="match status" value="1"/>
</dbReference>
<dbReference type="Proteomes" id="UP000663825">
    <property type="component" value="Unassembled WGS sequence"/>
</dbReference>
<evidence type="ECO:0000313" key="5">
    <source>
        <dbReference type="EMBL" id="CAF3288520.1"/>
    </source>
</evidence>
<dbReference type="PANTHER" id="PTHR45641">
    <property type="entry name" value="TETRATRICOPEPTIDE REPEAT PROTEIN (AFU_ORTHOLOGUE AFUA_6G03870)"/>
    <property type="match status" value="1"/>
</dbReference>
<feature type="repeat" description="TPR" evidence="3">
    <location>
        <begin position="563"/>
        <end position="596"/>
    </location>
</feature>
<feature type="domain" description="ADP ribosyltransferase" evidence="4">
    <location>
        <begin position="247"/>
        <end position="414"/>
    </location>
</feature>
<dbReference type="Pfam" id="PF13424">
    <property type="entry name" value="TPR_12"/>
    <property type="match status" value="1"/>
</dbReference>
<dbReference type="EMBL" id="CAJNXB010002928">
    <property type="protein sequence ID" value="CAF3288520.1"/>
    <property type="molecule type" value="Genomic_DNA"/>
</dbReference>
<dbReference type="OrthoDB" id="5986190at2759"/>
<dbReference type="InterPro" id="IPR011990">
    <property type="entry name" value="TPR-like_helical_dom_sf"/>
</dbReference>
<dbReference type="SUPFAM" id="SSF48452">
    <property type="entry name" value="TPR-like"/>
    <property type="match status" value="1"/>
</dbReference>
<dbReference type="AlphaFoldDB" id="A0A820U3M4"/>
<dbReference type="SUPFAM" id="SSF56399">
    <property type="entry name" value="ADP-ribosylation"/>
    <property type="match status" value="1"/>
</dbReference>
<evidence type="ECO:0000256" key="3">
    <source>
        <dbReference type="PROSITE-ProRule" id="PRU00339"/>
    </source>
</evidence>
<keyword evidence="1" id="KW-0677">Repeat</keyword>
<name>A0A820U3M4_9BILA</name>
<reference evidence="6" key="1">
    <citation type="submission" date="2021-02" db="EMBL/GenBank/DDBJ databases">
        <authorList>
            <person name="Nowell W R."/>
        </authorList>
    </citation>
    <scope>NUCLEOTIDE SEQUENCE</scope>
</reference>
<dbReference type="Gene3D" id="1.25.40.10">
    <property type="entry name" value="Tetratricopeptide repeat domain"/>
    <property type="match status" value="1"/>
</dbReference>
<accession>A0A820U3M4</accession>
<dbReference type="EMBL" id="CAJOBP010005912">
    <property type="protein sequence ID" value="CAF4480940.1"/>
    <property type="molecule type" value="Genomic_DNA"/>
</dbReference>
<sequence>MPSKSASKKDIQTAASALTSTSVSVDSHNECNNPDILLIHSSSLAAQKPNFEGVTLIWFDPQINKTEDTMLTAQVLQKLNDSVIQYPDQDECVKYMENVKNEKIFLITSGKAAISVIQATQHLKQLHSIFIFCINKLKYEHLLQEFQIIAGIYREPSALVKAIEENVELLPKQMNAFSFYKQHEEKATRDISKESAEFLWFQLFKDVILQMPPSDKAKEELIKFSREYYRGNRREYKTITEFEKSYDSDKSIYWYTKDSFLYRLVNKALRTEDVGQLHLFRFFISDLSLKLTEIYKELTLKEKTIFMLYRGLKMEMDELKRLKENIGCVISANGFLSTSHSKDVAIQFATRTTKRADITPVIFEIECNLSTAKSIVFGDIWKYSEFAQEEEVLFNLGSTFKIESMENNKALNMTVFKLIATDAGMEFAQKYIELNRERYEETTPDILFGLLLVQMGKYDQSLNYFKGLLNASNVNIDNARAYNGIAFAYLCKSKLHKAYKSAYHAYELMIGAKQCRIKDSTRPMTVMGHVLLREEKHEESLDFYIEALEICNKFSGRKHLDTAGALDHVGNVYYKMKKYGDASQYYEKSFDINVEKLPHVHLDIAANLNNIGLILYKNEFSDDSYSCSLRENENLKTMLSDVNTLNCFEESLRIRKKLLPANHNDIIQSLDNIIRLLNKCGDIDGSLKYFAEKLILQKIDFDPNDPDDLLSRLRKTFKRRRQKLVEYSRHDQWLNSTCTRTSNLSGYVVSQHCIIHWKRS</sequence>
<gene>
    <name evidence="5" type="ORF">TIS948_LOCUS17369</name>
    <name evidence="6" type="ORF">UJA718_LOCUS24919</name>
</gene>
<dbReference type="GO" id="GO:0005576">
    <property type="term" value="C:extracellular region"/>
    <property type="evidence" value="ECO:0007669"/>
    <property type="project" value="InterPro"/>
</dbReference>
<evidence type="ECO:0000256" key="2">
    <source>
        <dbReference type="ARBA" id="ARBA00022803"/>
    </source>
</evidence>
<comment type="caution">
    <text evidence="6">The sequence shown here is derived from an EMBL/GenBank/DDBJ whole genome shotgun (WGS) entry which is preliminary data.</text>
</comment>
<evidence type="ECO:0000313" key="6">
    <source>
        <dbReference type="EMBL" id="CAF4480940.1"/>
    </source>
</evidence>
<dbReference type="PROSITE" id="PS51996">
    <property type="entry name" value="TR_MART"/>
    <property type="match status" value="1"/>
</dbReference>
<dbReference type="Pfam" id="PF03496">
    <property type="entry name" value="ADPrib_exo_Tox"/>
    <property type="match status" value="1"/>
</dbReference>
<evidence type="ECO:0000256" key="1">
    <source>
        <dbReference type="ARBA" id="ARBA00022737"/>
    </source>
</evidence>
<organism evidence="6 7">
    <name type="scientific">Rotaria socialis</name>
    <dbReference type="NCBI Taxonomy" id="392032"/>
    <lineage>
        <taxon>Eukaryota</taxon>
        <taxon>Metazoa</taxon>
        <taxon>Spiralia</taxon>
        <taxon>Gnathifera</taxon>
        <taxon>Rotifera</taxon>
        <taxon>Eurotatoria</taxon>
        <taxon>Bdelloidea</taxon>
        <taxon>Philodinida</taxon>
        <taxon>Philodinidae</taxon>
        <taxon>Rotaria</taxon>
    </lineage>
</organism>
<dbReference type="Proteomes" id="UP000663873">
    <property type="component" value="Unassembled WGS sequence"/>
</dbReference>
<evidence type="ECO:0000259" key="4">
    <source>
        <dbReference type="Pfam" id="PF03496"/>
    </source>
</evidence>
<keyword evidence="7" id="KW-1185">Reference proteome</keyword>
<keyword evidence="2 3" id="KW-0802">TPR repeat</keyword>